<feature type="transmembrane region" description="Helical" evidence="1">
    <location>
        <begin position="28"/>
        <end position="49"/>
    </location>
</feature>
<comment type="caution">
    <text evidence="2">The sequence shown here is derived from an EMBL/GenBank/DDBJ whole genome shotgun (WGS) entry which is preliminary data.</text>
</comment>
<dbReference type="AlphaFoldDB" id="A0A9P6CFX4"/>
<keyword evidence="1" id="KW-1133">Transmembrane helix</keyword>
<accession>A0A9P6CFX4</accession>
<proteinExistence type="predicted"/>
<keyword evidence="1" id="KW-0472">Membrane</keyword>
<name>A0A9P6CFX4_9AGAR</name>
<organism evidence="2 3">
    <name type="scientific">Collybia nuda</name>
    <dbReference type="NCBI Taxonomy" id="64659"/>
    <lineage>
        <taxon>Eukaryota</taxon>
        <taxon>Fungi</taxon>
        <taxon>Dikarya</taxon>
        <taxon>Basidiomycota</taxon>
        <taxon>Agaricomycotina</taxon>
        <taxon>Agaricomycetes</taxon>
        <taxon>Agaricomycetidae</taxon>
        <taxon>Agaricales</taxon>
        <taxon>Tricholomatineae</taxon>
        <taxon>Clitocybaceae</taxon>
        <taxon>Collybia</taxon>
    </lineage>
</organism>
<sequence length="80" mass="8872">MTRLVLQDCGRKGILEKFAVNSHVTLRVSIGSCAIPCFAILQLSFMWMASLRGGIYFPTFTFGFSSFADEPGSCTQELDR</sequence>
<evidence type="ECO:0000313" key="2">
    <source>
        <dbReference type="EMBL" id="KAF9460645.1"/>
    </source>
</evidence>
<keyword evidence="1" id="KW-0812">Transmembrane</keyword>
<evidence type="ECO:0000256" key="1">
    <source>
        <dbReference type="SAM" id="Phobius"/>
    </source>
</evidence>
<reference evidence="2" key="1">
    <citation type="submission" date="2020-11" db="EMBL/GenBank/DDBJ databases">
        <authorList>
            <consortium name="DOE Joint Genome Institute"/>
            <person name="Ahrendt S."/>
            <person name="Riley R."/>
            <person name="Andreopoulos W."/>
            <person name="Labutti K."/>
            <person name="Pangilinan J."/>
            <person name="Ruiz-Duenas F.J."/>
            <person name="Barrasa J.M."/>
            <person name="Sanchez-Garcia M."/>
            <person name="Camarero S."/>
            <person name="Miyauchi S."/>
            <person name="Serrano A."/>
            <person name="Linde D."/>
            <person name="Babiker R."/>
            <person name="Drula E."/>
            <person name="Ayuso-Fernandez I."/>
            <person name="Pacheco R."/>
            <person name="Padilla G."/>
            <person name="Ferreira P."/>
            <person name="Barriuso J."/>
            <person name="Kellner H."/>
            <person name="Castanera R."/>
            <person name="Alfaro M."/>
            <person name="Ramirez L."/>
            <person name="Pisabarro A.G."/>
            <person name="Kuo A."/>
            <person name="Tritt A."/>
            <person name="Lipzen A."/>
            <person name="He G."/>
            <person name="Yan M."/>
            <person name="Ng V."/>
            <person name="Cullen D."/>
            <person name="Martin F."/>
            <person name="Rosso M.-N."/>
            <person name="Henrissat B."/>
            <person name="Hibbett D."/>
            <person name="Martinez A.T."/>
            <person name="Grigoriev I.V."/>
        </authorList>
    </citation>
    <scope>NUCLEOTIDE SEQUENCE</scope>
    <source>
        <strain evidence="2">CBS 247.69</strain>
    </source>
</reference>
<gene>
    <name evidence="2" type="ORF">BDZ94DRAFT_1265540</name>
</gene>
<keyword evidence="3" id="KW-1185">Reference proteome</keyword>
<protein>
    <submittedName>
        <fullName evidence="2">Uncharacterized protein</fullName>
    </submittedName>
</protein>
<dbReference type="Proteomes" id="UP000807353">
    <property type="component" value="Unassembled WGS sequence"/>
</dbReference>
<evidence type="ECO:0000313" key="3">
    <source>
        <dbReference type="Proteomes" id="UP000807353"/>
    </source>
</evidence>
<dbReference type="EMBL" id="MU150295">
    <property type="protein sequence ID" value="KAF9460645.1"/>
    <property type="molecule type" value="Genomic_DNA"/>
</dbReference>